<dbReference type="EMBL" id="BNCO01000024">
    <property type="protein sequence ID" value="GIL56368.1"/>
    <property type="molecule type" value="Genomic_DNA"/>
</dbReference>
<dbReference type="PANTHER" id="PTHR45824:SF6">
    <property type="entry name" value="F16L1.9 PROTEIN"/>
    <property type="match status" value="1"/>
</dbReference>
<keyword evidence="3" id="KW-1185">Reference proteome</keyword>
<proteinExistence type="predicted"/>
<dbReference type="GO" id="GO:0008526">
    <property type="term" value="F:phosphatidylinositol transfer activity"/>
    <property type="evidence" value="ECO:0007669"/>
    <property type="project" value="TreeGrafter"/>
</dbReference>
<dbReference type="SUPFAM" id="SSF46938">
    <property type="entry name" value="CRAL/TRIO N-terminal domain"/>
    <property type="match status" value="1"/>
</dbReference>
<accession>A0A8J4B9N7</accession>
<gene>
    <name evidence="2" type="ORF">Vafri_11730</name>
</gene>
<dbReference type="CDD" id="cd00170">
    <property type="entry name" value="SEC14"/>
    <property type="match status" value="1"/>
</dbReference>
<dbReference type="Gene3D" id="3.40.525.10">
    <property type="entry name" value="CRAL-TRIO lipid binding domain"/>
    <property type="match status" value="1"/>
</dbReference>
<dbReference type="InterPro" id="IPR036865">
    <property type="entry name" value="CRAL-TRIO_dom_sf"/>
</dbReference>
<dbReference type="PROSITE" id="PS50191">
    <property type="entry name" value="CRAL_TRIO"/>
    <property type="match status" value="1"/>
</dbReference>
<feature type="domain" description="CRAL-TRIO" evidence="1">
    <location>
        <begin position="75"/>
        <end position="239"/>
    </location>
</feature>
<evidence type="ECO:0000313" key="3">
    <source>
        <dbReference type="Proteomes" id="UP000747399"/>
    </source>
</evidence>
<organism evidence="2 3">
    <name type="scientific">Volvox africanus</name>
    <dbReference type="NCBI Taxonomy" id="51714"/>
    <lineage>
        <taxon>Eukaryota</taxon>
        <taxon>Viridiplantae</taxon>
        <taxon>Chlorophyta</taxon>
        <taxon>core chlorophytes</taxon>
        <taxon>Chlorophyceae</taxon>
        <taxon>CS clade</taxon>
        <taxon>Chlamydomonadales</taxon>
        <taxon>Volvocaceae</taxon>
        <taxon>Volvox</taxon>
    </lineage>
</organism>
<dbReference type="AlphaFoldDB" id="A0A8J4B9N7"/>
<name>A0A8J4B9N7_9CHLO</name>
<dbReference type="PANTHER" id="PTHR45824">
    <property type="entry name" value="GH16843P"/>
    <property type="match status" value="1"/>
</dbReference>
<dbReference type="Proteomes" id="UP000747399">
    <property type="component" value="Unassembled WGS sequence"/>
</dbReference>
<dbReference type="SMART" id="SM00516">
    <property type="entry name" value="SEC14"/>
    <property type="match status" value="1"/>
</dbReference>
<dbReference type="Pfam" id="PF00650">
    <property type="entry name" value="CRAL_TRIO"/>
    <property type="match status" value="1"/>
</dbReference>
<dbReference type="SUPFAM" id="SSF52087">
    <property type="entry name" value="CRAL/TRIO domain"/>
    <property type="match status" value="1"/>
</dbReference>
<protein>
    <recommendedName>
        <fullName evidence="1">CRAL-TRIO domain-containing protein</fullName>
    </recommendedName>
</protein>
<evidence type="ECO:0000313" key="2">
    <source>
        <dbReference type="EMBL" id="GIL56368.1"/>
    </source>
</evidence>
<sequence>MTVSDLTDHEQLLVKQLKAEVAAIVAQHACLKQFCNEHTYVRYLRARGWNLHKASRMLKTTLEWRLDYKPHLIKWEEVKSESLSGKLWVYHVLDKAGRPIVFMRPRNQNTKETDMQIRHLIYTLEVASRLADKSGAGKFTWLLDFNGYSLTNAPPLKVSLHCNSILANHYPERLGLACCYHAPMLFSMTWKAVQPFIDPVTKEKIVFVDKGGHENAQMAARFDPDQLEQCMGGNMPGIAYDQDKYTDKMHEHDKAVAAELEQLRLQMAAEAAVGDHHVAAENAIQGIMEGVEQLKVTVN</sequence>
<dbReference type="InterPro" id="IPR001251">
    <property type="entry name" value="CRAL-TRIO_dom"/>
</dbReference>
<reference evidence="2" key="1">
    <citation type="journal article" date="2021" name="Proc. Natl. Acad. Sci. U.S.A.">
        <title>Three genomes in the algal genus Volvox reveal the fate of a haploid sex-determining region after a transition to homothallism.</title>
        <authorList>
            <person name="Yamamoto K."/>
            <person name="Hamaji T."/>
            <person name="Kawai-Toyooka H."/>
            <person name="Matsuzaki R."/>
            <person name="Takahashi F."/>
            <person name="Nishimura Y."/>
            <person name="Kawachi M."/>
            <person name="Noguchi H."/>
            <person name="Minakuchi Y."/>
            <person name="Umen J.G."/>
            <person name="Toyoda A."/>
            <person name="Nozaki H."/>
        </authorList>
    </citation>
    <scope>NUCLEOTIDE SEQUENCE</scope>
    <source>
        <strain evidence="2">NIES-3780</strain>
    </source>
</reference>
<comment type="caution">
    <text evidence="2">The sequence shown here is derived from an EMBL/GenBank/DDBJ whole genome shotgun (WGS) entry which is preliminary data.</text>
</comment>
<dbReference type="InterPro" id="IPR036273">
    <property type="entry name" value="CRAL/TRIO_N_dom_sf"/>
</dbReference>
<dbReference type="InterPro" id="IPR052578">
    <property type="entry name" value="PI_Transfer_CRAL-TRIO"/>
</dbReference>
<evidence type="ECO:0000259" key="1">
    <source>
        <dbReference type="PROSITE" id="PS50191"/>
    </source>
</evidence>